<dbReference type="PANTHER" id="PTHR12756:SF11">
    <property type="entry name" value="CYTOSOLIC CARBOXYPEPTIDASE 1"/>
    <property type="match status" value="1"/>
</dbReference>
<dbReference type="SUPFAM" id="SSF48371">
    <property type="entry name" value="ARM repeat"/>
    <property type="match status" value="1"/>
</dbReference>
<sequence>MNIQYVENKLVMQTVYETIWILSKIVAKDKNFTTEVKSLNATEMFLSILKLYYNKNKILFPSLTIIKYLTKNEICCTILVKAGIVQEILKIFTNWKGLNSQLHLKLSKNVIITIQHLIKQETGRKSINSENGLQLLYRFCINFPEDKVYDSLLLRVYKIINQCLNKIKLPVPEISPMKFMFQDHFLTKLEHVQDICNSHTKQVCREKLLACINRVIQPITMYKTVYDLDALISNLTRWNHSNKLLKNYDKVKIKKLNKDNTHLHFESRFESGNLRKAIQIGPREYELILTPDVNSSSQHQWFYFRISNMEAGHLYTFNIINCEKSNSQFNFGMQPILFSVIEALNGRTGWVRKGKDICYYQNYYYKPNSRENYFTISFSLIFPHSYDICYLAYHFPYTYSQLITSIWKWLHTVDSTLIYFRADKLCDTLNGNENPLLTITSPDSFKNPIHKRKVIFLTSRVHPGESNASWIMHGTLEFLLGNSIYVSSLRDDYVFKIIPMLNIEGVINGCNRYGLTKEDLNRCWSSPKRYRHPTIYHTKNLLEYCNRILMISPFIFVDYHGHSRRKNVFLFGCSNSESWNSVDQKLSNESFQYMILPHLMRKNSPVFALSLCSFKVEKKKESTARVAIWREFGVVRSYTLESSFCGCDQGPLAGYHLNIKHLQDVGQDFCKTLGLLKYPEELENIDKSKIYDCCPLQCMKKSSIFRNCIQDRHAKQHILDFF</sequence>
<proteinExistence type="inferred from homology"/>
<feature type="active site" description="Proton donor/acceptor" evidence="5">
    <location>
        <position position="641"/>
    </location>
</feature>
<comment type="catalytic activity">
    <reaction evidence="3">
        <text>C-terminal L-alpha-aminoacyl-L-glutamyl-L-glutamyl-[tubulin] + H2O = C-terminal L-alpha-aminoacyl-L-glutamyl-[tubulin] + L-glutamate</text>
        <dbReference type="Rhea" id="RHEA:63792"/>
        <dbReference type="Rhea" id="RHEA-COMP:16435"/>
        <dbReference type="Rhea" id="RHEA-COMP:16436"/>
        <dbReference type="ChEBI" id="CHEBI:15377"/>
        <dbReference type="ChEBI" id="CHEBI:29985"/>
        <dbReference type="ChEBI" id="CHEBI:149555"/>
        <dbReference type="ChEBI" id="CHEBI:149556"/>
        <dbReference type="EC" id="3.4.17.24"/>
    </reaction>
    <physiologicalReaction direction="left-to-right" evidence="3">
        <dbReference type="Rhea" id="RHEA:63793"/>
    </physiologicalReaction>
</comment>
<evidence type="ECO:0000256" key="2">
    <source>
        <dbReference type="ARBA" id="ARBA00005988"/>
    </source>
</evidence>
<dbReference type="GO" id="GO:0004181">
    <property type="term" value="F:metallocarboxypeptidase activity"/>
    <property type="evidence" value="ECO:0007669"/>
    <property type="project" value="InterPro"/>
</dbReference>
<dbReference type="RefSeq" id="XP_011503362.1">
    <property type="nucleotide sequence ID" value="XM_011505060.1"/>
</dbReference>
<dbReference type="PANTHER" id="PTHR12756">
    <property type="entry name" value="CYTOSOLIC CARBOXYPEPTIDASE"/>
    <property type="match status" value="1"/>
</dbReference>
<dbReference type="InterPro" id="IPR016024">
    <property type="entry name" value="ARM-type_fold"/>
</dbReference>
<organism evidence="7 8">
    <name type="scientific">Ceratosolen solmsi marchali</name>
    <dbReference type="NCBI Taxonomy" id="326594"/>
    <lineage>
        <taxon>Eukaryota</taxon>
        <taxon>Metazoa</taxon>
        <taxon>Ecdysozoa</taxon>
        <taxon>Arthropoda</taxon>
        <taxon>Hexapoda</taxon>
        <taxon>Insecta</taxon>
        <taxon>Pterygota</taxon>
        <taxon>Neoptera</taxon>
        <taxon>Endopterygota</taxon>
        <taxon>Hymenoptera</taxon>
        <taxon>Apocrita</taxon>
        <taxon>Proctotrupomorpha</taxon>
        <taxon>Chalcidoidea</taxon>
        <taxon>Agaonidae</taxon>
        <taxon>Agaoninae</taxon>
        <taxon>Ceratosolen</taxon>
    </lineage>
</organism>
<dbReference type="Pfam" id="PF25571">
    <property type="entry name" value="TPR_CCP1_N"/>
    <property type="match status" value="1"/>
</dbReference>
<dbReference type="PROSITE" id="PS52035">
    <property type="entry name" value="PEPTIDASE_M14"/>
    <property type="match status" value="1"/>
</dbReference>
<dbReference type="InterPro" id="IPR000834">
    <property type="entry name" value="Peptidase_M14"/>
</dbReference>
<evidence type="ECO:0000256" key="3">
    <source>
        <dbReference type="ARBA" id="ARBA00024524"/>
    </source>
</evidence>
<accession>A0AAJ6YSA8</accession>
<evidence type="ECO:0000256" key="1">
    <source>
        <dbReference type="ARBA" id="ARBA00001947"/>
    </source>
</evidence>
<dbReference type="Pfam" id="PF18027">
    <property type="entry name" value="Pepdidase_M14_N"/>
    <property type="match status" value="1"/>
</dbReference>
<dbReference type="GeneID" id="105366567"/>
<name>A0AAJ6YSA8_9HYME</name>
<evidence type="ECO:0000313" key="8">
    <source>
        <dbReference type="RefSeq" id="XP_011503362.1"/>
    </source>
</evidence>
<evidence type="ECO:0000256" key="4">
    <source>
        <dbReference type="ARBA" id="ARBA00026108"/>
    </source>
</evidence>
<gene>
    <name evidence="8" type="primary">LOC105366567</name>
</gene>
<dbReference type="Gene3D" id="1.25.10.10">
    <property type="entry name" value="Leucine-rich Repeat Variant"/>
    <property type="match status" value="1"/>
</dbReference>
<dbReference type="AlphaFoldDB" id="A0AAJ6YSA8"/>
<dbReference type="GO" id="GO:0008270">
    <property type="term" value="F:zinc ion binding"/>
    <property type="evidence" value="ECO:0007669"/>
    <property type="project" value="InterPro"/>
</dbReference>
<feature type="domain" description="Peptidase M14" evidence="6">
    <location>
        <begin position="395"/>
        <end position="677"/>
    </location>
</feature>
<dbReference type="GO" id="GO:0006508">
    <property type="term" value="P:proteolysis"/>
    <property type="evidence" value="ECO:0007669"/>
    <property type="project" value="InterPro"/>
</dbReference>
<evidence type="ECO:0000259" key="6">
    <source>
        <dbReference type="PROSITE" id="PS52035"/>
    </source>
</evidence>
<evidence type="ECO:0000256" key="5">
    <source>
        <dbReference type="PROSITE-ProRule" id="PRU01379"/>
    </source>
</evidence>
<comment type="cofactor">
    <cofactor evidence="1">
        <name>Zn(2+)</name>
        <dbReference type="ChEBI" id="CHEBI:29105"/>
    </cofactor>
</comment>
<dbReference type="InterPro" id="IPR040626">
    <property type="entry name" value="Pepdidase_M14_N"/>
</dbReference>
<comment type="similarity">
    <text evidence="2 5">Belongs to the peptidase M14 family.</text>
</comment>
<dbReference type="InterPro" id="IPR011989">
    <property type="entry name" value="ARM-like"/>
</dbReference>
<dbReference type="Gene3D" id="3.40.630.10">
    <property type="entry name" value="Zn peptidases"/>
    <property type="match status" value="1"/>
</dbReference>
<reference evidence="8" key="1">
    <citation type="submission" date="2025-08" db="UniProtKB">
        <authorList>
            <consortium name="RefSeq"/>
        </authorList>
    </citation>
    <scope>IDENTIFICATION</scope>
</reference>
<dbReference type="SUPFAM" id="SSF53187">
    <property type="entry name" value="Zn-dependent exopeptidases"/>
    <property type="match status" value="1"/>
</dbReference>
<dbReference type="EC" id="3.4.17.24" evidence="4"/>
<dbReference type="KEGG" id="csol:105366567"/>
<keyword evidence="7" id="KW-1185">Reference proteome</keyword>
<protein>
    <recommendedName>
        <fullName evidence="4">tubulin-glutamate carboxypeptidase</fullName>
        <ecNumber evidence="4">3.4.17.24</ecNumber>
    </recommendedName>
</protein>
<dbReference type="Proteomes" id="UP000695007">
    <property type="component" value="Unplaced"/>
</dbReference>
<evidence type="ECO:0000313" key="7">
    <source>
        <dbReference type="Proteomes" id="UP000695007"/>
    </source>
</evidence>
<dbReference type="InterPro" id="IPR050821">
    <property type="entry name" value="Cytosolic_carboxypeptidase"/>
</dbReference>
<dbReference type="Gene3D" id="2.60.40.3120">
    <property type="match status" value="1"/>
</dbReference>
<dbReference type="Pfam" id="PF00246">
    <property type="entry name" value="Peptidase_M14"/>
    <property type="match status" value="1"/>
</dbReference>